<keyword evidence="2 5" id="KW-0645">Protease</keyword>
<dbReference type="HOGENOM" id="CLU_011263_1_1_1"/>
<dbReference type="PROSITE" id="PS51892">
    <property type="entry name" value="SUBTILASE"/>
    <property type="match status" value="1"/>
</dbReference>
<accession>A0A074RN98</accession>
<reference evidence="9 10" key="1">
    <citation type="submission" date="2013-12" db="EMBL/GenBank/DDBJ databases">
        <authorList>
            <person name="Cubeta M."/>
            <person name="Pakala S."/>
            <person name="Fedorova N."/>
            <person name="Thomas E."/>
            <person name="Dean R."/>
            <person name="Jabaji S."/>
            <person name="Neate S."/>
            <person name="Toda T."/>
            <person name="Tavantzis S."/>
            <person name="Vilgalys R."/>
            <person name="Bharathan N."/>
            <person name="Pakala S."/>
            <person name="Losada L.S."/>
            <person name="Zafar N."/>
            <person name="Nierman W."/>
        </authorList>
    </citation>
    <scope>NUCLEOTIDE SEQUENCE [LARGE SCALE GENOMIC DNA]</scope>
    <source>
        <strain evidence="9 10">123E</strain>
    </source>
</reference>
<dbReference type="EMBL" id="AZST01001246">
    <property type="protein sequence ID" value="KEP46173.1"/>
    <property type="molecule type" value="Genomic_DNA"/>
</dbReference>
<feature type="active site" description="Charge relay system" evidence="5">
    <location>
        <position position="180"/>
    </location>
</feature>
<evidence type="ECO:0000256" key="4">
    <source>
        <dbReference type="ARBA" id="ARBA00022825"/>
    </source>
</evidence>
<organism evidence="9 10">
    <name type="scientific">Rhizoctonia solani 123E</name>
    <dbReference type="NCBI Taxonomy" id="1423351"/>
    <lineage>
        <taxon>Eukaryota</taxon>
        <taxon>Fungi</taxon>
        <taxon>Dikarya</taxon>
        <taxon>Basidiomycota</taxon>
        <taxon>Agaricomycotina</taxon>
        <taxon>Agaricomycetes</taxon>
        <taxon>Cantharellales</taxon>
        <taxon>Ceratobasidiaceae</taxon>
        <taxon>Rhizoctonia</taxon>
    </lineage>
</organism>
<dbReference type="InterPro" id="IPR000209">
    <property type="entry name" value="Peptidase_S8/S53_dom"/>
</dbReference>
<evidence type="ECO:0000259" key="8">
    <source>
        <dbReference type="Pfam" id="PF05922"/>
    </source>
</evidence>
<dbReference type="InterPro" id="IPR010259">
    <property type="entry name" value="S8pro/Inhibitor_I9"/>
</dbReference>
<dbReference type="Gene3D" id="3.40.50.200">
    <property type="entry name" value="Peptidase S8/S53 domain"/>
    <property type="match status" value="1"/>
</dbReference>
<dbReference type="Pfam" id="PF05922">
    <property type="entry name" value="Inhibitor_I9"/>
    <property type="match status" value="1"/>
</dbReference>
<feature type="domain" description="Peptidase S8/S53" evidence="7">
    <location>
        <begin position="139"/>
        <end position="381"/>
    </location>
</feature>
<dbReference type="Proteomes" id="UP000027456">
    <property type="component" value="Unassembled WGS sequence"/>
</dbReference>
<dbReference type="GO" id="GO:0006508">
    <property type="term" value="P:proteolysis"/>
    <property type="evidence" value="ECO:0007669"/>
    <property type="project" value="UniProtKB-KW"/>
</dbReference>
<evidence type="ECO:0000256" key="6">
    <source>
        <dbReference type="SAM" id="SignalP"/>
    </source>
</evidence>
<dbReference type="AlphaFoldDB" id="A0A074RN98"/>
<evidence type="ECO:0000256" key="3">
    <source>
        <dbReference type="ARBA" id="ARBA00022801"/>
    </source>
</evidence>
<dbReference type="PANTHER" id="PTHR43806">
    <property type="entry name" value="PEPTIDASE S8"/>
    <property type="match status" value="1"/>
</dbReference>
<protein>
    <submittedName>
        <fullName evidence="9">Serine protease</fullName>
    </submittedName>
</protein>
<dbReference type="Pfam" id="PF00082">
    <property type="entry name" value="Peptidase_S8"/>
    <property type="match status" value="1"/>
</dbReference>
<evidence type="ECO:0000256" key="1">
    <source>
        <dbReference type="ARBA" id="ARBA00011073"/>
    </source>
</evidence>
<evidence type="ECO:0000259" key="7">
    <source>
        <dbReference type="Pfam" id="PF00082"/>
    </source>
</evidence>
<dbReference type="InterPro" id="IPR023828">
    <property type="entry name" value="Peptidase_S8_Ser-AS"/>
</dbReference>
<proteinExistence type="inferred from homology"/>
<feature type="active site" description="Charge relay system" evidence="5">
    <location>
        <position position="347"/>
    </location>
</feature>
<dbReference type="OrthoDB" id="19448at2759"/>
<comment type="caution">
    <text evidence="9">The sequence shown here is derived from an EMBL/GenBank/DDBJ whole genome shotgun (WGS) entry which is preliminary data.</text>
</comment>
<keyword evidence="4 5" id="KW-0720">Serine protease</keyword>
<feature type="signal peptide" evidence="6">
    <location>
        <begin position="1"/>
        <end position="18"/>
    </location>
</feature>
<sequence length="403" mass="42069">MRTAFIVSALAFIVPALSAPAVIPIAKRAGPVKPDSYVIKFKNGASQSNALTGLAEKLRTSGSSITHTYTVWPGFAAILKGDTLDYVRRMPEIESVEQDSILSLLEHEVVGPDSVTPSIATYHDSLVSRGDDSGSFYPGAGVTIYGIDTGIYTGHQCFGGRATVGKNWIIVESDQDENGHGTHTAGTAACSEYGGAGGAEVLGLKGEADTCSIVLNKKGSGTLSDVMDGVNWAFNDFKNGNKVAIATMSLGSQDTRPTPLDQMVQHAIAGGLHFTVAAGNEGLDAQTVSPAHVEEVNTIGAVDSNKGNEQAVFSNYGKWIDVWAPGVNVKSAWIGQPDAENSISGTSMATPYVAGILAVALGKYGQMSPADLTAALKEHATPDVKLLPTGTATESTNLLAQRW</sequence>
<dbReference type="InterPro" id="IPR037045">
    <property type="entry name" value="S8pro/Inhibitor_I9_sf"/>
</dbReference>
<name>A0A074RN98_9AGAM</name>
<evidence type="ECO:0000256" key="5">
    <source>
        <dbReference type="PROSITE-ProRule" id="PRU01240"/>
    </source>
</evidence>
<dbReference type="PRINTS" id="PR00723">
    <property type="entry name" value="SUBTILISIN"/>
</dbReference>
<dbReference type="CDD" id="cd04077">
    <property type="entry name" value="Peptidases_S8_PCSK9_ProteinaseK_like"/>
    <property type="match status" value="1"/>
</dbReference>
<dbReference type="Gene3D" id="3.30.70.80">
    <property type="entry name" value="Peptidase S8 propeptide/proteinase inhibitor I9"/>
    <property type="match status" value="1"/>
</dbReference>
<evidence type="ECO:0000313" key="10">
    <source>
        <dbReference type="Proteomes" id="UP000027456"/>
    </source>
</evidence>
<feature type="domain" description="Inhibitor I9" evidence="8">
    <location>
        <begin position="36"/>
        <end position="104"/>
    </location>
</feature>
<dbReference type="GO" id="GO:0004252">
    <property type="term" value="F:serine-type endopeptidase activity"/>
    <property type="evidence" value="ECO:0007669"/>
    <property type="project" value="UniProtKB-UniRule"/>
</dbReference>
<keyword evidence="10" id="KW-1185">Reference proteome</keyword>
<feature type="active site" description="Charge relay system" evidence="5">
    <location>
        <position position="148"/>
    </location>
</feature>
<dbReference type="InterPro" id="IPR015500">
    <property type="entry name" value="Peptidase_S8_subtilisin-rel"/>
</dbReference>
<dbReference type="InterPro" id="IPR050131">
    <property type="entry name" value="Peptidase_S8_subtilisin-like"/>
</dbReference>
<evidence type="ECO:0000256" key="2">
    <source>
        <dbReference type="ARBA" id="ARBA00022670"/>
    </source>
</evidence>
<keyword evidence="3 5" id="KW-0378">Hydrolase</keyword>
<comment type="similarity">
    <text evidence="1 5">Belongs to the peptidase S8 family.</text>
</comment>
<dbReference type="InterPro" id="IPR034193">
    <property type="entry name" value="PCSK9_ProteinaseK-like"/>
</dbReference>
<feature type="chain" id="PRO_5001697909" evidence="6">
    <location>
        <begin position="19"/>
        <end position="403"/>
    </location>
</feature>
<dbReference type="PANTHER" id="PTHR43806:SF11">
    <property type="entry name" value="CEREVISIN-RELATED"/>
    <property type="match status" value="1"/>
</dbReference>
<dbReference type="SUPFAM" id="SSF54897">
    <property type="entry name" value="Protease propeptides/inhibitors"/>
    <property type="match status" value="1"/>
</dbReference>
<keyword evidence="6" id="KW-0732">Signal</keyword>
<evidence type="ECO:0000313" key="9">
    <source>
        <dbReference type="EMBL" id="KEP46173.1"/>
    </source>
</evidence>
<dbReference type="PROSITE" id="PS00138">
    <property type="entry name" value="SUBTILASE_SER"/>
    <property type="match status" value="1"/>
</dbReference>
<gene>
    <name evidence="9" type="ORF">V565_214610</name>
</gene>
<dbReference type="SUPFAM" id="SSF52743">
    <property type="entry name" value="Subtilisin-like"/>
    <property type="match status" value="1"/>
</dbReference>
<dbReference type="InterPro" id="IPR036852">
    <property type="entry name" value="Peptidase_S8/S53_dom_sf"/>
</dbReference>
<dbReference type="STRING" id="1423351.A0A074RN98"/>
<dbReference type="GO" id="GO:0005615">
    <property type="term" value="C:extracellular space"/>
    <property type="evidence" value="ECO:0007669"/>
    <property type="project" value="TreeGrafter"/>
</dbReference>